<dbReference type="EMBL" id="CP077107">
    <property type="protein sequence ID" value="QXO96213.1"/>
    <property type="molecule type" value="Genomic_DNA"/>
</dbReference>
<dbReference type="Proteomes" id="UP000694228">
    <property type="component" value="Chromosome"/>
</dbReference>
<organism evidence="1 2">
    <name type="scientific">Methanospirillum hungatei</name>
    <dbReference type="NCBI Taxonomy" id="2203"/>
    <lineage>
        <taxon>Archaea</taxon>
        <taxon>Methanobacteriati</taxon>
        <taxon>Methanobacteriota</taxon>
        <taxon>Stenosarchaea group</taxon>
        <taxon>Methanomicrobia</taxon>
        <taxon>Methanomicrobiales</taxon>
        <taxon>Methanospirillaceae</taxon>
        <taxon>Methanospirillum</taxon>
    </lineage>
</organism>
<gene>
    <name evidence="1" type="ORF">KSK55_07545</name>
</gene>
<accession>A0A8F5VRI6</accession>
<dbReference type="AlphaFoldDB" id="A0A8F5VRI6"/>
<evidence type="ECO:0000313" key="2">
    <source>
        <dbReference type="Proteomes" id="UP000694228"/>
    </source>
</evidence>
<protein>
    <submittedName>
        <fullName evidence="1">Uncharacterized protein</fullName>
    </submittedName>
</protein>
<evidence type="ECO:0000313" key="1">
    <source>
        <dbReference type="EMBL" id="QXO96213.1"/>
    </source>
</evidence>
<sequence>MNDILITRDIYADVYLGDSFIISTVTIPMIQECSWIGCILCNNCRLPEKTET</sequence>
<proteinExistence type="predicted"/>
<reference evidence="1 2" key="1">
    <citation type="submission" date="2021-06" db="EMBL/GenBank/DDBJ databases">
        <title>Complete genome sequence of the secondary alcohol utilizing methanogen Methanospirillum hungatei strain GP1.</title>
        <authorList>
            <person name="Day L.A."/>
            <person name="Costa K.C."/>
        </authorList>
    </citation>
    <scope>NUCLEOTIDE SEQUENCE [LARGE SCALE GENOMIC DNA]</scope>
    <source>
        <strain evidence="1 2">GP1</strain>
    </source>
</reference>
<name>A0A8F5VRI6_METHU</name>